<dbReference type="InterPro" id="IPR038273">
    <property type="entry name" value="Ndc80_sf"/>
</dbReference>
<comment type="subunit">
    <text evidence="10">Component of the NDC80 complex.</text>
</comment>
<dbReference type="Proteomes" id="UP001385951">
    <property type="component" value="Unassembled WGS sequence"/>
</dbReference>
<dbReference type="GO" id="GO:0005634">
    <property type="term" value="C:nucleus"/>
    <property type="evidence" value="ECO:0007669"/>
    <property type="project" value="UniProtKB-SubCell"/>
</dbReference>
<evidence type="ECO:0000256" key="12">
    <source>
        <dbReference type="SAM" id="MobiDB-lite"/>
    </source>
</evidence>
<keyword evidence="3 10" id="KW-0132">Cell division</keyword>
<dbReference type="GO" id="GO:0051315">
    <property type="term" value="P:attachment of mitotic spindle microtubules to kinetochore"/>
    <property type="evidence" value="ECO:0007669"/>
    <property type="project" value="UniProtKB-UniRule"/>
</dbReference>
<evidence type="ECO:0000256" key="7">
    <source>
        <dbReference type="ARBA" id="ARBA00023242"/>
    </source>
</evidence>
<comment type="caution">
    <text evidence="14">The sequence shown here is derived from an EMBL/GenBank/DDBJ whole genome shotgun (WGS) entry which is preliminary data.</text>
</comment>
<comment type="similarity">
    <text evidence="1 10">Belongs to the NDC80/HEC1 family.</text>
</comment>
<organism evidence="14 15">
    <name type="scientific">Cerrena zonata</name>
    <dbReference type="NCBI Taxonomy" id="2478898"/>
    <lineage>
        <taxon>Eukaryota</taxon>
        <taxon>Fungi</taxon>
        <taxon>Dikarya</taxon>
        <taxon>Basidiomycota</taxon>
        <taxon>Agaricomycotina</taxon>
        <taxon>Agaricomycetes</taxon>
        <taxon>Polyporales</taxon>
        <taxon>Cerrenaceae</taxon>
        <taxon>Cerrena</taxon>
    </lineage>
</organism>
<evidence type="ECO:0000259" key="13">
    <source>
        <dbReference type="Pfam" id="PF03801"/>
    </source>
</evidence>
<evidence type="ECO:0000256" key="2">
    <source>
        <dbReference type="ARBA" id="ARBA00022454"/>
    </source>
</evidence>
<feature type="coiled-coil region" evidence="11">
    <location>
        <begin position="285"/>
        <end position="426"/>
    </location>
</feature>
<dbReference type="EMBL" id="JASBNA010000003">
    <property type="protein sequence ID" value="KAK7693241.1"/>
    <property type="molecule type" value="Genomic_DNA"/>
</dbReference>
<comment type="function">
    <text evidence="10">Acts as a component of the essential kinetochore-associated NDC80 complex, which is required for chromosome segregation and spindle checkpoint activity.</text>
</comment>
<evidence type="ECO:0000313" key="15">
    <source>
        <dbReference type="Proteomes" id="UP001385951"/>
    </source>
</evidence>
<dbReference type="InterPro" id="IPR005550">
    <property type="entry name" value="Kinetochore_Ndc80"/>
</dbReference>
<keyword evidence="9 10" id="KW-0137">Centromere</keyword>
<reference evidence="14 15" key="1">
    <citation type="submission" date="2022-09" db="EMBL/GenBank/DDBJ databases">
        <authorList>
            <person name="Palmer J.M."/>
        </authorList>
    </citation>
    <scope>NUCLEOTIDE SEQUENCE [LARGE SCALE GENOMIC DNA]</scope>
    <source>
        <strain evidence="14 15">DSM 7382</strain>
    </source>
</reference>
<comment type="subcellular location">
    <subcellularLocation>
        <location evidence="10">Chromosome</location>
        <location evidence="10">Centromere</location>
        <location evidence="10">Kinetochore</location>
    </subcellularLocation>
    <subcellularLocation>
        <location evidence="10">Nucleus</location>
    </subcellularLocation>
</comment>
<feature type="domain" description="Kinetochore protein Ndc80 CH" evidence="13">
    <location>
        <begin position="91"/>
        <end position="222"/>
    </location>
</feature>
<name>A0AAW0GUT8_9APHY</name>
<keyword evidence="6 11" id="KW-0175">Coiled coil</keyword>
<keyword evidence="7 10" id="KW-0539">Nucleus</keyword>
<keyword evidence="5 10" id="KW-0995">Kinetochore</keyword>
<evidence type="ECO:0000256" key="9">
    <source>
        <dbReference type="ARBA" id="ARBA00023328"/>
    </source>
</evidence>
<feature type="coiled-coil region" evidence="11">
    <location>
        <begin position="516"/>
        <end position="607"/>
    </location>
</feature>
<dbReference type="PANTHER" id="PTHR10643:SF2">
    <property type="entry name" value="KINETOCHORE PROTEIN NDC80 HOMOLOG"/>
    <property type="match status" value="1"/>
</dbReference>
<feature type="region of interest" description="Disordered" evidence="12">
    <location>
        <begin position="84"/>
        <end position="113"/>
    </location>
</feature>
<accession>A0AAW0GUT8</accession>
<gene>
    <name evidence="14" type="ORF">QCA50_002807</name>
</gene>
<evidence type="ECO:0000256" key="5">
    <source>
        <dbReference type="ARBA" id="ARBA00022838"/>
    </source>
</evidence>
<sequence>MGDFRRRSMMQPPGDPFGNARSNLPMPASVAKPKAGRMSMSGPALRGPMMPPPPVPSTVQRNNMYRSQNANALQMSVRKGQTPQSSVRRGSMWHGSIPGAGPSGSQVIKDPRNLRDGSTQAKMRREVVEWLHRTELDVPNNILQNLTARQFSEIYQHLVLLLDPAWPFEEGAKLDGQFIQPLQAFRYPFVTSIDTRWLAAPAAPHSLPSLLAVLHWLTDLGKARLHYMESGDATLQDPSLVPDEFDNMHYHQALAMDYYLDAYDVFLSGQDVYPEQDKALEERYAKKDEKVVSDLNQQKEKLSELLAELKRLEKSAPPLEQLQKQNGYLKHDRAKFEDVIRNAEDRKQRLIDTIAHEKVEINLAMSNLDRLKHEHERLTDVVKAQNLTQEEVHRMNTDHETLARDIEHLRAKINETNKAITKLEVSLTKKVEDADDAVDTYTNLLSELNLFPPLPAPLPDINLSLRLNTAASNPQEMLLGPDIREEIKPTLLKVAEYKRSERAAVEKEQITVDADLDQLTADCENIESEVVEVQKITNALSDQADDLREAVQREAVKSSEEAQRLEEELNKARTSAMANGVGVKSRLQALEIAYREQIAKAERLRDDTVRAIVKSSSDVVAFKDEVSRQLKYLHDFADAN</sequence>
<keyword evidence="15" id="KW-1185">Reference proteome</keyword>
<dbReference type="GO" id="GO:0031262">
    <property type="term" value="C:Ndc80 complex"/>
    <property type="evidence" value="ECO:0007669"/>
    <property type="project" value="UniProtKB-UniRule"/>
</dbReference>
<evidence type="ECO:0000313" key="14">
    <source>
        <dbReference type="EMBL" id="KAK7693241.1"/>
    </source>
</evidence>
<feature type="region of interest" description="Disordered" evidence="12">
    <location>
        <begin position="1"/>
        <end position="52"/>
    </location>
</feature>
<dbReference type="Gene3D" id="6.10.250.1950">
    <property type="match status" value="1"/>
</dbReference>
<dbReference type="InterPro" id="IPR055260">
    <property type="entry name" value="Ndc80_CH"/>
</dbReference>
<keyword evidence="2 10" id="KW-0158">Chromosome</keyword>
<keyword evidence="8 10" id="KW-0131">Cell cycle</keyword>
<dbReference type="Pfam" id="PF03801">
    <property type="entry name" value="Ndc80_HEC"/>
    <property type="match status" value="1"/>
</dbReference>
<evidence type="ECO:0000256" key="8">
    <source>
        <dbReference type="ARBA" id="ARBA00023306"/>
    </source>
</evidence>
<protein>
    <recommendedName>
        <fullName evidence="10">Kinetochore protein NDC80</fullName>
    </recommendedName>
</protein>
<evidence type="ECO:0000256" key="4">
    <source>
        <dbReference type="ARBA" id="ARBA00022776"/>
    </source>
</evidence>
<evidence type="ECO:0000256" key="10">
    <source>
        <dbReference type="RuleBase" id="RU368072"/>
    </source>
</evidence>
<dbReference type="GO" id="GO:0051301">
    <property type="term" value="P:cell division"/>
    <property type="evidence" value="ECO:0007669"/>
    <property type="project" value="UniProtKB-UniRule"/>
</dbReference>
<evidence type="ECO:0000256" key="6">
    <source>
        <dbReference type="ARBA" id="ARBA00023054"/>
    </source>
</evidence>
<dbReference type="PANTHER" id="PTHR10643">
    <property type="entry name" value="KINETOCHORE PROTEIN NDC80"/>
    <property type="match status" value="1"/>
</dbReference>
<evidence type="ECO:0000256" key="11">
    <source>
        <dbReference type="SAM" id="Coils"/>
    </source>
</evidence>
<evidence type="ECO:0000256" key="3">
    <source>
        <dbReference type="ARBA" id="ARBA00022618"/>
    </source>
</evidence>
<dbReference type="AlphaFoldDB" id="A0AAW0GUT8"/>
<dbReference type="Gene3D" id="1.10.418.30">
    <property type="entry name" value="Ncd80 complex, Ncd80 subunit"/>
    <property type="match status" value="1"/>
</dbReference>
<keyword evidence="4 10" id="KW-0498">Mitosis</keyword>
<evidence type="ECO:0000256" key="1">
    <source>
        <dbReference type="ARBA" id="ARBA00007050"/>
    </source>
</evidence>
<proteinExistence type="inferred from homology"/>